<dbReference type="InterPro" id="IPR036097">
    <property type="entry name" value="HisK_dim/P_sf"/>
</dbReference>
<dbReference type="PRINTS" id="PR00344">
    <property type="entry name" value="BCTRLSENSOR"/>
</dbReference>
<evidence type="ECO:0000256" key="1">
    <source>
        <dbReference type="ARBA" id="ARBA00000085"/>
    </source>
</evidence>
<evidence type="ECO:0000256" key="2">
    <source>
        <dbReference type="ARBA" id="ARBA00012438"/>
    </source>
</evidence>
<feature type="transmembrane region" description="Helical" evidence="5">
    <location>
        <begin position="167"/>
        <end position="184"/>
    </location>
</feature>
<comment type="caution">
    <text evidence="7">The sequence shown here is derived from an EMBL/GenBank/DDBJ whole genome shotgun (WGS) entry which is preliminary data.</text>
</comment>
<comment type="catalytic activity">
    <reaction evidence="1">
        <text>ATP + protein L-histidine = ADP + protein N-phospho-L-histidine.</text>
        <dbReference type="EC" id="2.7.13.3"/>
    </reaction>
</comment>
<evidence type="ECO:0000313" key="7">
    <source>
        <dbReference type="EMBL" id="GAF04850.1"/>
    </source>
</evidence>
<dbReference type="Gene3D" id="3.30.565.10">
    <property type="entry name" value="Histidine kinase-like ATPase, C-terminal domain"/>
    <property type="match status" value="1"/>
</dbReference>
<keyword evidence="3" id="KW-0597">Phosphoprotein</keyword>
<dbReference type="GO" id="GO:0000155">
    <property type="term" value="F:phosphorelay sensor kinase activity"/>
    <property type="evidence" value="ECO:0007669"/>
    <property type="project" value="InterPro"/>
</dbReference>
<dbReference type="eggNOG" id="COG2205">
    <property type="taxonomic scope" value="Bacteria"/>
</dbReference>
<evidence type="ECO:0000256" key="3">
    <source>
        <dbReference type="ARBA" id="ARBA00022553"/>
    </source>
</evidence>
<keyword evidence="4" id="KW-0175">Coiled coil</keyword>
<keyword evidence="5" id="KW-0472">Membrane</keyword>
<sequence>MRYHSFLSTEDADWGERQVMKFRWILVAAILILIGYIFLSGAVDRGFVSLILLGVYVFYNSILSLLLRRFKGASWIRYASSTIDVTILSLHIYNYSYFFTPIAVSTAPSLFVYPLLIMLSVLRYDGWLVFYTTIYVVVCSNIVFFVRYPDIDPDLILQVASAGPEGALYRSVYFILMGYFMFSIPKMINRLVEKQNIVSKERREIEIKLVLETQRKEMAMQSLRREQHLNDQLNNQKQFIQQQKEELEKLNDIKDKLFSIIGKDLRSPFCVQSYLSELLEKDFEAMDKNVMLESIKTMHKTAHKGLDMLTNLMDWHLLQTKALEIKPVEVNVKRMACKVIEGQSDIWKTKGIRIEQLVDEEIFVYVDELMFEKVLVNLLSNAVKYTPERGWVHIKANLAGATCVVEVIDSGVGMDEQQLQGLFMLNKTISSLGTNNEKGNGLGLVLCKEMIAENNGSIRVESQPGEGTHFIVSLPAGGCGN</sequence>
<feature type="domain" description="Histidine kinase" evidence="6">
    <location>
        <begin position="260"/>
        <end position="478"/>
    </location>
</feature>
<feature type="transmembrane region" description="Helical" evidence="5">
    <location>
        <begin position="99"/>
        <end position="121"/>
    </location>
</feature>
<feature type="transmembrane region" description="Helical" evidence="5">
    <location>
        <begin position="128"/>
        <end position="147"/>
    </location>
</feature>
<dbReference type="PROSITE" id="PS50109">
    <property type="entry name" value="HIS_KIN"/>
    <property type="match status" value="1"/>
</dbReference>
<feature type="coiled-coil region" evidence="4">
    <location>
        <begin position="216"/>
        <end position="260"/>
    </location>
</feature>
<dbReference type="Gene3D" id="1.10.287.130">
    <property type="match status" value="1"/>
</dbReference>
<dbReference type="PANTHER" id="PTHR43547:SF2">
    <property type="entry name" value="HYBRID SIGNAL TRANSDUCTION HISTIDINE KINASE C"/>
    <property type="match status" value="1"/>
</dbReference>
<feature type="transmembrane region" description="Helical" evidence="5">
    <location>
        <begin position="21"/>
        <end position="41"/>
    </location>
</feature>
<dbReference type="InterPro" id="IPR004358">
    <property type="entry name" value="Sig_transdc_His_kin-like_C"/>
</dbReference>
<dbReference type="SUPFAM" id="SSF47384">
    <property type="entry name" value="Homodimeric domain of signal transducing histidine kinase"/>
    <property type="match status" value="1"/>
</dbReference>
<feature type="transmembrane region" description="Helical" evidence="5">
    <location>
        <begin position="47"/>
        <end position="68"/>
    </location>
</feature>
<evidence type="ECO:0000313" key="8">
    <source>
        <dbReference type="Proteomes" id="UP000019402"/>
    </source>
</evidence>
<evidence type="ECO:0000256" key="5">
    <source>
        <dbReference type="SAM" id="Phobius"/>
    </source>
</evidence>
<dbReference type="PANTHER" id="PTHR43547">
    <property type="entry name" value="TWO-COMPONENT HISTIDINE KINASE"/>
    <property type="match status" value="1"/>
</dbReference>
<dbReference type="InterPro" id="IPR005467">
    <property type="entry name" value="His_kinase_dom"/>
</dbReference>
<dbReference type="OrthoDB" id="9810447at2"/>
<dbReference type="Proteomes" id="UP000019402">
    <property type="component" value="Unassembled WGS sequence"/>
</dbReference>
<organism evidence="7 8">
    <name type="scientific">Saccharicrinis fermentans DSM 9555 = JCM 21142</name>
    <dbReference type="NCBI Taxonomy" id="869213"/>
    <lineage>
        <taxon>Bacteria</taxon>
        <taxon>Pseudomonadati</taxon>
        <taxon>Bacteroidota</taxon>
        <taxon>Bacteroidia</taxon>
        <taxon>Marinilabiliales</taxon>
        <taxon>Marinilabiliaceae</taxon>
        <taxon>Saccharicrinis</taxon>
    </lineage>
</organism>
<reference evidence="7 8" key="1">
    <citation type="journal article" date="2014" name="Genome Announc.">
        <title>Draft Genome Sequence of Cytophaga fermentans JCM 21142T, a Facultative Anaerobe Isolated from Marine Mud.</title>
        <authorList>
            <person name="Starns D."/>
            <person name="Oshima K."/>
            <person name="Suda W."/>
            <person name="Iino T."/>
            <person name="Yuki M."/>
            <person name="Inoue J."/>
            <person name="Kitamura K."/>
            <person name="Iida T."/>
            <person name="Darby A."/>
            <person name="Hattori M."/>
            <person name="Ohkuma M."/>
        </authorList>
    </citation>
    <scope>NUCLEOTIDE SEQUENCE [LARGE SCALE GENOMIC DNA]</scope>
    <source>
        <strain evidence="7 8">JCM 21142</strain>
    </source>
</reference>
<dbReference type="InterPro" id="IPR003594">
    <property type="entry name" value="HATPase_dom"/>
</dbReference>
<proteinExistence type="predicted"/>
<dbReference type="SUPFAM" id="SSF55874">
    <property type="entry name" value="ATPase domain of HSP90 chaperone/DNA topoisomerase II/histidine kinase"/>
    <property type="match status" value="1"/>
</dbReference>
<evidence type="ECO:0000259" key="6">
    <source>
        <dbReference type="PROSITE" id="PS50109"/>
    </source>
</evidence>
<protein>
    <recommendedName>
        <fullName evidence="2">histidine kinase</fullName>
        <ecNumber evidence="2">2.7.13.3</ecNumber>
    </recommendedName>
</protein>
<dbReference type="SMART" id="SM00387">
    <property type="entry name" value="HATPase_c"/>
    <property type="match status" value="1"/>
</dbReference>
<keyword evidence="5" id="KW-1133">Transmembrane helix</keyword>
<dbReference type="InterPro" id="IPR036890">
    <property type="entry name" value="HATPase_C_sf"/>
</dbReference>
<dbReference type="EC" id="2.7.13.3" evidence="2"/>
<dbReference type="RefSeq" id="WP_027471833.1">
    <property type="nucleotide sequence ID" value="NZ_BAMD01000058.1"/>
</dbReference>
<dbReference type="Pfam" id="PF02518">
    <property type="entry name" value="HATPase_c"/>
    <property type="match status" value="1"/>
</dbReference>
<dbReference type="AlphaFoldDB" id="W7Y1U2"/>
<evidence type="ECO:0000256" key="4">
    <source>
        <dbReference type="SAM" id="Coils"/>
    </source>
</evidence>
<keyword evidence="8" id="KW-1185">Reference proteome</keyword>
<name>W7Y1U2_9BACT</name>
<dbReference type="EMBL" id="BAMD01000058">
    <property type="protein sequence ID" value="GAF04850.1"/>
    <property type="molecule type" value="Genomic_DNA"/>
</dbReference>
<accession>W7Y1U2</accession>
<dbReference type="STRING" id="869213.GCA_000517085_02181"/>
<gene>
    <name evidence="7" type="ORF">JCM21142_93570</name>
</gene>
<keyword evidence="5" id="KW-0812">Transmembrane</keyword>